<feature type="region of interest" description="Disordered" evidence="1">
    <location>
        <begin position="1"/>
        <end position="65"/>
    </location>
</feature>
<evidence type="ECO:0000313" key="3">
    <source>
        <dbReference type="Proteomes" id="UP000094197"/>
    </source>
</evidence>
<gene>
    <name evidence="2" type="ORF">A0128_02340</name>
</gene>
<protein>
    <submittedName>
        <fullName evidence="2">Uncharacterized protein</fullName>
    </submittedName>
</protein>
<feature type="compositionally biased region" description="Basic and acidic residues" evidence="1">
    <location>
        <begin position="34"/>
        <end position="65"/>
    </location>
</feature>
<organism evidence="2 3">
    <name type="scientific">Leptospira tipperaryensis</name>
    <dbReference type="NCBI Taxonomy" id="2564040"/>
    <lineage>
        <taxon>Bacteria</taxon>
        <taxon>Pseudomonadati</taxon>
        <taxon>Spirochaetota</taxon>
        <taxon>Spirochaetia</taxon>
        <taxon>Leptospirales</taxon>
        <taxon>Leptospiraceae</taxon>
        <taxon>Leptospira</taxon>
    </lineage>
</organism>
<reference evidence="2 3" key="1">
    <citation type="submission" date="2016-04" db="EMBL/GenBank/DDBJ databases">
        <title>Complete genome seqeunce of Leptospira alstonii serovar Room22.</title>
        <authorList>
            <person name="Nally J.E."/>
            <person name="Bayles D.O."/>
            <person name="Hurley D."/>
            <person name="Fanning S."/>
            <person name="McMahon B.J."/>
            <person name="Arent Z."/>
        </authorList>
    </citation>
    <scope>NUCLEOTIDE SEQUENCE [LARGE SCALE GENOMIC DNA]</scope>
    <source>
        <strain evidence="2 3">GWTS #1</strain>
    </source>
</reference>
<accession>A0A1D7UT67</accession>
<evidence type="ECO:0000313" key="2">
    <source>
        <dbReference type="EMBL" id="AOP32810.1"/>
    </source>
</evidence>
<name>A0A1D7UT67_9LEPT</name>
<sequence length="65" mass="7457">MFNGNSAGKKSKSGDFPSRPFLVGISSKTLLPRRNNDFKEKPDSPENKMDPQEILKMRKQRCEPF</sequence>
<proteinExistence type="predicted"/>
<dbReference type="EMBL" id="CP015217">
    <property type="protein sequence ID" value="AOP32810.1"/>
    <property type="molecule type" value="Genomic_DNA"/>
</dbReference>
<dbReference type="AlphaFoldDB" id="A0A1D7UT67"/>
<dbReference type="Proteomes" id="UP000094197">
    <property type="component" value="Chromosome 1"/>
</dbReference>
<dbReference type="KEGG" id="laj:A0128_02340"/>
<keyword evidence="3" id="KW-1185">Reference proteome</keyword>
<evidence type="ECO:0000256" key="1">
    <source>
        <dbReference type="SAM" id="MobiDB-lite"/>
    </source>
</evidence>